<keyword evidence="3" id="KW-1185">Reference proteome</keyword>
<feature type="region of interest" description="Disordered" evidence="1">
    <location>
        <begin position="54"/>
        <end position="161"/>
    </location>
</feature>
<feature type="compositionally biased region" description="Polar residues" evidence="1">
    <location>
        <begin position="137"/>
        <end position="161"/>
    </location>
</feature>
<gene>
    <name evidence="2" type="ORF">SNAT2548_LOCUS28283</name>
</gene>
<evidence type="ECO:0000256" key="1">
    <source>
        <dbReference type="SAM" id="MobiDB-lite"/>
    </source>
</evidence>
<proteinExistence type="predicted"/>
<sequence length="212" mass="23143">MLSAAPSPPPLQRSFSFGSLFRSSLPAVSSEPPKPSSRRCSELPNVSVEALLARSSQRRHTDPGRKVQLVFHGPQGGRRPSLIDLSMPLPVVGPPTSEPPAEKPRACADEPPKKLVDTKETLAPPVEKANSPRASRDTTMTPNSASLASTGADSGSDTPKQVRFRTTITECEVSTPYGVIYDGIRPMDFDFDRWGRKIYHFFPNPEDSEDDD</sequence>
<dbReference type="AlphaFoldDB" id="A0A812T0F8"/>
<dbReference type="OrthoDB" id="415188at2759"/>
<feature type="compositionally biased region" description="Basic and acidic residues" evidence="1">
    <location>
        <begin position="100"/>
        <end position="120"/>
    </location>
</feature>
<comment type="caution">
    <text evidence="2">The sequence shown here is derived from an EMBL/GenBank/DDBJ whole genome shotgun (WGS) entry which is preliminary data.</text>
</comment>
<accession>A0A812T0F8</accession>
<name>A0A812T0F8_9DINO</name>
<evidence type="ECO:0000313" key="3">
    <source>
        <dbReference type="Proteomes" id="UP000604046"/>
    </source>
</evidence>
<evidence type="ECO:0000313" key="2">
    <source>
        <dbReference type="EMBL" id="CAE7504977.1"/>
    </source>
</evidence>
<organism evidence="2 3">
    <name type="scientific">Symbiodinium natans</name>
    <dbReference type="NCBI Taxonomy" id="878477"/>
    <lineage>
        <taxon>Eukaryota</taxon>
        <taxon>Sar</taxon>
        <taxon>Alveolata</taxon>
        <taxon>Dinophyceae</taxon>
        <taxon>Suessiales</taxon>
        <taxon>Symbiodiniaceae</taxon>
        <taxon>Symbiodinium</taxon>
    </lineage>
</organism>
<dbReference type="EMBL" id="CAJNDS010002512">
    <property type="protein sequence ID" value="CAE7504977.1"/>
    <property type="molecule type" value="Genomic_DNA"/>
</dbReference>
<protein>
    <submittedName>
        <fullName evidence="2">Uncharacterized protein</fullName>
    </submittedName>
</protein>
<reference evidence="2" key="1">
    <citation type="submission" date="2021-02" db="EMBL/GenBank/DDBJ databases">
        <authorList>
            <person name="Dougan E. K."/>
            <person name="Rhodes N."/>
            <person name="Thang M."/>
            <person name="Chan C."/>
        </authorList>
    </citation>
    <scope>NUCLEOTIDE SEQUENCE</scope>
</reference>
<dbReference type="Proteomes" id="UP000604046">
    <property type="component" value="Unassembled WGS sequence"/>
</dbReference>